<dbReference type="PANTHER" id="PTHR46708">
    <property type="entry name" value="TENASCIN"/>
    <property type="match status" value="1"/>
</dbReference>
<keyword evidence="4 9" id="KW-0245">EGF-like domain</keyword>
<dbReference type="PROSITE" id="PS01186">
    <property type="entry name" value="EGF_2"/>
    <property type="match status" value="1"/>
</dbReference>
<proteinExistence type="inferred from homology"/>
<keyword evidence="6" id="KW-0677">Repeat</keyword>
<sequence>MAIQGSMVSLALLFFAIQAVPNPTSKLVRTTRVRRQVPEGRVPSSNQTQAMIFNHVYNINVPLESLCSVDLDTVPGPGTNKGTAGSDKMPTEYTEETVDSDSQVTFTHRINIPKQAYACPAAAAMEQLASRIEMLEREVSLLRAQCSSSCCGESSVIGHFDFVPQCGHGTFSMEVCGCVCEEGWIGKNCSEARCPDDCSGQGICIEGECVCDRNFGGDNCSEPRCPGDCSDRGLCIDGECVCEEAYAGEDCSLGRCLNDCSDQGTCVNGTCQCRPGFLGEDCSLIFCANNCSQKGVCKDGFCACQEGYTGDDCNFPYPSPQNNCFLIRMIHINLISSFFSYSVSPPMNLQVRGVSENTIDLEWEGPVILTDYLITYAPTTPGGVQLEIRVPGNVTNTTLKGLEPGLEYNINLYAVIDNIISAPMNTLVSTYLSNPDGLLFKSIMETSVEVQWQPLDYLFDGWEISFIPKDNDGGMTAQLPSTITSFHQTGLRPGDEYTVNLVALKDQGRSQPVTATVITLIDGPTQLTVRDVSDTVAFVEWNPPKAKVDQIVLRYGLVGVDGPKTTFRLQSTLSQYSLQVLRPGSTYEVSVSGVRNGTESGAISTEFTTEIDAPKNLRVLSKTSTSLELEWDNSEADVEGYRVVYSTLAGDQYDKVIVPLNDGATTKTILTDLLPGTEYGIGISAVLGANQSTPATMNARTGLDVPLDLAVTASTDNTITLLWGTVQGPIDHYRVTYTSSTGATTELSVPKDVTTTTLTGLEPGTEYTITVAAQRGRQKSTAATIDAFTGNLIFWEIKSQHFVKYSCCHSISGFRPITQLFFSDVTSDSLTVAWSAPAPPADAFILNYNAQDSSDDSEIALDGSKTRITLTGLLPSRRYTVTLVTMHGNVTSKPVIGSVTTGINTNEYYVQGYYDMTVQYVTEESVTISWIQPYAPFDYYKMSYQSPKGRMDNVVTDNDITNYTLTSLHPATEYEIKLNAVRGSQESKVITTTVFTGNRLFPTPQNCAQHLLNGETLSGIYTIYINRDLSQGVQVYCDMTTDGGGWIMFQRRQNGLTDFSRKWSDYKIGFGNLEDEFWLGLDNIQKIAAQGRYELRIDMKDGQESVYANYDRFSIGDSKSLYKLRIGEYNGTAGAAGGQLGIHFTYTDREITCV</sequence>
<evidence type="ECO:0000256" key="10">
    <source>
        <dbReference type="SAM" id="SignalP"/>
    </source>
</evidence>
<evidence type="ECO:0000256" key="4">
    <source>
        <dbReference type="ARBA" id="ARBA00022536"/>
    </source>
</evidence>
<evidence type="ECO:0000259" key="11">
    <source>
        <dbReference type="PROSITE" id="PS50026"/>
    </source>
</evidence>
<dbReference type="InterPro" id="IPR036056">
    <property type="entry name" value="Fibrinogen-like_C"/>
</dbReference>
<dbReference type="FunFam" id="2.10.25.10:FF:000001">
    <property type="entry name" value="Tenascin C"/>
    <property type="match status" value="2"/>
</dbReference>
<feature type="domain" description="EGF-like" evidence="11">
    <location>
        <begin position="252"/>
        <end position="283"/>
    </location>
</feature>
<dbReference type="Gene3D" id="3.90.215.10">
    <property type="entry name" value="Gamma Fibrinogen, chain A, domain 1"/>
    <property type="match status" value="1"/>
</dbReference>
<evidence type="ECO:0000256" key="2">
    <source>
        <dbReference type="ARBA" id="ARBA00008673"/>
    </source>
</evidence>
<dbReference type="FunFam" id="2.60.40.10:FF:000099">
    <property type="entry name" value="Fibronectin 1"/>
    <property type="match status" value="2"/>
</dbReference>
<dbReference type="Pfam" id="PF23106">
    <property type="entry name" value="EGF_Teneurin"/>
    <property type="match status" value="1"/>
</dbReference>
<dbReference type="InterPro" id="IPR050991">
    <property type="entry name" value="ECM_Regulatory_Proteins"/>
</dbReference>
<evidence type="ECO:0000256" key="6">
    <source>
        <dbReference type="ARBA" id="ARBA00022737"/>
    </source>
</evidence>
<keyword evidence="7 9" id="KW-1015">Disulfide bond</keyword>
<evidence type="ECO:0000256" key="5">
    <source>
        <dbReference type="ARBA" id="ARBA00022729"/>
    </source>
</evidence>
<dbReference type="InterPro" id="IPR014716">
    <property type="entry name" value="Fibrinogen_a/b/g_C_1"/>
</dbReference>
<feature type="signal peptide" evidence="10">
    <location>
        <begin position="1"/>
        <end position="19"/>
    </location>
</feature>
<feature type="domain" description="Fibronectin type-III" evidence="12">
    <location>
        <begin position="705"/>
        <end position="793"/>
    </location>
</feature>
<comment type="similarity">
    <text evidence="2">Belongs to the tenascin family.</text>
</comment>
<dbReference type="Ensembl" id="ENSSGRT00000068389.1">
    <property type="protein sequence ID" value="ENSSGRP00000064134.1"/>
    <property type="gene ID" value="ENSSGRG00000032562.1"/>
</dbReference>
<comment type="subcellular location">
    <subcellularLocation>
        <location evidence="1">Secreted</location>
        <location evidence="1">Extracellular space</location>
        <location evidence="1">Extracellular matrix</location>
    </subcellularLocation>
</comment>
<dbReference type="NCBIfam" id="NF040941">
    <property type="entry name" value="GGGWT_bact"/>
    <property type="match status" value="1"/>
</dbReference>
<evidence type="ECO:0000256" key="3">
    <source>
        <dbReference type="ARBA" id="ARBA00022530"/>
    </source>
</evidence>
<organism evidence="14 15">
    <name type="scientific">Sinocyclocheilus grahami</name>
    <name type="common">Dianchi golden-line fish</name>
    <name type="synonym">Barbus grahami</name>
    <dbReference type="NCBI Taxonomy" id="75366"/>
    <lineage>
        <taxon>Eukaryota</taxon>
        <taxon>Metazoa</taxon>
        <taxon>Chordata</taxon>
        <taxon>Craniata</taxon>
        <taxon>Vertebrata</taxon>
        <taxon>Euteleostomi</taxon>
        <taxon>Actinopterygii</taxon>
        <taxon>Neopterygii</taxon>
        <taxon>Teleostei</taxon>
        <taxon>Ostariophysi</taxon>
        <taxon>Cypriniformes</taxon>
        <taxon>Cyprinidae</taxon>
        <taxon>Cyprininae</taxon>
        <taxon>Sinocyclocheilus</taxon>
    </lineage>
</organism>
<feature type="domain" description="Fibrinogen C-terminal" evidence="13">
    <location>
        <begin position="998"/>
        <end position="1154"/>
    </location>
</feature>
<protein>
    <submittedName>
        <fullName evidence="14">Tenascin-R-like</fullName>
    </submittedName>
</protein>
<name>A0A672PK44_SINGR</name>
<dbReference type="PROSITE" id="PS00022">
    <property type="entry name" value="EGF_1"/>
    <property type="match status" value="1"/>
</dbReference>
<dbReference type="InterPro" id="IPR036116">
    <property type="entry name" value="FN3_sf"/>
</dbReference>
<evidence type="ECO:0000256" key="1">
    <source>
        <dbReference type="ARBA" id="ARBA00004498"/>
    </source>
</evidence>
<dbReference type="InterPro" id="IPR013783">
    <property type="entry name" value="Ig-like_fold"/>
</dbReference>
<dbReference type="Pfam" id="PF00041">
    <property type="entry name" value="fn3"/>
    <property type="match status" value="7"/>
</dbReference>
<evidence type="ECO:0000256" key="7">
    <source>
        <dbReference type="ARBA" id="ARBA00023157"/>
    </source>
</evidence>
<keyword evidence="3" id="KW-0964">Secreted</keyword>
<keyword evidence="8" id="KW-0325">Glycoprotein</keyword>
<evidence type="ECO:0000259" key="13">
    <source>
        <dbReference type="PROSITE" id="PS51406"/>
    </source>
</evidence>
<dbReference type="PROSITE" id="PS50853">
    <property type="entry name" value="FN3"/>
    <property type="match status" value="6"/>
</dbReference>
<dbReference type="CDD" id="cd00054">
    <property type="entry name" value="EGF_CA"/>
    <property type="match status" value="1"/>
</dbReference>
<dbReference type="SUPFAM" id="SSF56496">
    <property type="entry name" value="Fibrinogen C-terminal domain-like"/>
    <property type="match status" value="1"/>
</dbReference>
<feature type="domain" description="Fibronectin type-III" evidence="12">
    <location>
        <begin position="615"/>
        <end position="704"/>
    </location>
</feature>
<dbReference type="AlphaFoldDB" id="A0A672PK44"/>
<feature type="disulfide bond" evidence="9">
    <location>
        <begin position="273"/>
        <end position="282"/>
    </location>
</feature>
<dbReference type="Proteomes" id="UP000472262">
    <property type="component" value="Unassembled WGS sequence"/>
</dbReference>
<dbReference type="InterPro" id="IPR002181">
    <property type="entry name" value="Fibrinogen_a/b/g_C_dom"/>
</dbReference>
<reference evidence="14" key="1">
    <citation type="submission" date="2025-08" db="UniProtKB">
        <authorList>
            <consortium name="Ensembl"/>
        </authorList>
    </citation>
    <scope>IDENTIFICATION</scope>
</reference>
<feature type="domain" description="Fibronectin type-III" evidence="12">
    <location>
        <begin position="523"/>
        <end position="614"/>
    </location>
</feature>
<dbReference type="Gene3D" id="2.60.40.10">
    <property type="entry name" value="Immunoglobulins"/>
    <property type="match status" value="7"/>
</dbReference>
<accession>A0A672PK44</accession>
<feature type="disulfide bond" evidence="9">
    <location>
        <begin position="256"/>
        <end position="266"/>
    </location>
</feature>
<gene>
    <name evidence="14" type="primary">LOC107558359</name>
</gene>
<evidence type="ECO:0000256" key="9">
    <source>
        <dbReference type="PROSITE-ProRule" id="PRU00076"/>
    </source>
</evidence>
<feature type="domain" description="Fibronectin type-III" evidence="12">
    <location>
        <begin position="345"/>
        <end position="436"/>
    </location>
</feature>
<dbReference type="SUPFAM" id="SSF49265">
    <property type="entry name" value="Fibronectin type III"/>
    <property type="match status" value="4"/>
</dbReference>
<feature type="domain" description="Fibronectin type-III" evidence="12">
    <location>
        <begin position="816"/>
        <end position="908"/>
    </location>
</feature>
<keyword evidence="3" id="KW-0272">Extracellular matrix</keyword>
<dbReference type="SMART" id="SM00181">
    <property type="entry name" value="EGF"/>
    <property type="match status" value="4"/>
</dbReference>
<dbReference type="InterPro" id="IPR003961">
    <property type="entry name" value="FN3_dom"/>
</dbReference>
<dbReference type="CDD" id="cd00063">
    <property type="entry name" value="FN3"/>
    <property type="match status" value="7"/>
</dbReference>
<dbReference type="InterPro" id="IPR000742">
    <property type="entry name" value="EGF"/>
</dbReference>
<evidence type="ECO:0000313" key="15">
    <source>
        <dbReference type="Proteomes" id="UP000472262"/>
    </source>
</evidence>
<evidence type="ECO:0000256" key="8">
    <source>
        <dbReference type="ARBA" id="ARBA00023180"/>
    </source>
</evidence>
<evidence type="ECO:0000259" key="12">
    <source>
        <dbReference type="PROSITE" id="PS50853"/>
    </source>
</evidence>
<reference evidence="14" key="2">
    <citation type="submission" date="2025-09" db="UniProtKB">
        <authorList>
            <consortium name="Ensembl"/>
        </authorList>
    </citation>
    <scope>IDENTIFICATION</scope>
</reference>
<dbReference type="CDD" id="cd00087">
    <property type="entry name" value="FReD"/>
    <property type="match status" value="1"/>
</dbReference>
<dbReference type="Gene3D" id="2.10.25.10">
    <property type="entry name" value="Laminin"/>
    <property type="match status" value="4"/>
</dbReference>
<dbReference type="Pfam" id="PF00147">
    <property type="entry name" value="Fibrinogen_C"/>
    <property type="match status" value="1"/>
</dbReference>
<feature type="chain" id="PRO_5025341798" evidence="10">
    <location>
        <begin position="20"/>
        <end position="1154"/>
    </location>
</feature>
<dbReference type="Pfam" id="PF25024">
    <property type="entry name" value="EGF_TEN"/>
    <property type="match status" value="1"/>
</dbReference>
<dbReference type="PANTHER" id="PTHR46708:SF13">
    <property type="entry name" value="TENASCIN-R"/>
    <property type="match status" value="1"/>
</dbReference>
<keyword evidence="5 10" id="KW-0732">Signal</keyword>
<dbReference type="SMART" id="SM00186">
    <property type="entry name" value="FBG"/>
    <property type="match status" value="1"/>
</dbReference>
<comment type="caution">
    <text evidence="9">Lacks conserved residue(s) required for the propagation of feature annotation.</text>
</comment>
<keyword evidence="15" id="KW-1185">Reference proteome</keyword>
<dbReference type="PROSITE" id="PS50026">
    <property type="entry name" value="EGF_3"/>
    <property type="match status" value="1"/>
</dbReference>
<evidence type="ECO:0000313" key="14">
    <source>
        <dbReference type="Ensembl" id="ENSSGRP00000064134.1"/>
    </source>
</evidence>
<dbReference type="SMART" id="SM00060">
    <property type="entry name" value="FN3"/>
    <property type="match status" value="7"/>
</dbReference>
<feature type="domain" description="Fibronectin type-III" evidence="12">
    <location>
        <begin position="912"/>
        <end position="1006"/>
    </location>
</feature>
<dbReference type="PROSITE" id="PS51406">
    <property type="entry name" value="FIBRINOGEN_C_2"/>
    <property type="match status" value="1"/>
</dbReference>